<dbReference type="GeneID" id="71998764"/>
<dbReference type="Proteomes" id="UP000298390">
    <property type="component" value="Unassembled WGS sequence"/>
</dbReference>
<feature type="compositionally biased region" description="Basic and acidic residues" evidence="1">
    <location>
        <begin position="71"/>
        <end position="81"/>
    </location>
</feature>
<dbReference type="EMBL" id="JADCUA010000003">
    <property type="protein sequence ID" value="KAH9841923.1"/>
    <property type="molecule type" value="Genomic_DNA"/>
</dbReference>
<proteinExistence type="predicted"/>
<comment type="caution">
    <text evidence="3">The sequence shown here is derived from an EMBL/GenBank/DDBJ whole genome shotgun (WGS) entry which is preliminary data.</text>
</comment>
<accession>A0A4Y9Z371</accession>
<dbReference type="Proteomes" id="UP000814176">
    <property type="component" value="Unassembled WGS sequence"/>
</dbReference>
<evidence type="ECO:0000256" key="1">
    <source>
        <dbReference type="SAM" id="MobiDB-lite"/>
    </source>
</evidence>
<evidence type="ECO:0000313" key="4">
    <source>
        <dbReference type="Proteomes" id="UP000298390"/>
    </source>
</evidence>
<protein>
    <submittedName>
        <fullName evidence="3">Uncharacterized protein</fullName>
    </submittedName>
</protein>
<dbReference type="EMBL" id="SEKV01000018">
    <property type="protein sequence ID" value="TFY69002.1"/>
    <property type="molecule type" value="Genomic_DNA"/>
</dbReference>
<dbReference type="OrthoDB" id="2726318at2759"/>
<evidence type="ECO:0000313" key="2">
    <source>
        <dbReference type="EMBL" id="KAH9841923.1"/>
    </source>
</evidence>
<evidence type="ECO:0000313" key="3">
    <source>
        <dbReference type="EMBL" id="TFY69002.1"/>
    </source>
</evidence>
<organism evidence="3 4">
    <name type="scientific">Rhodofomes roseus</name>
    <dbReference type="NCBI Taxonomy" id="34475"/>
    <lineage>
        <taxon>Eukaryota</taxon>
        <taxon>Fungi</taxon>
        <taxon>Dikarya</taxon>
        <taxon>Basidiomycota</taxon>
        <taxon>Agaricomycotina</taxon>
        <taxon>Agaricomycetes</taxon>
        <taxon>Polyporales</taxon>
        <taxon>Rhodofomes</taxon>
    </lineage>
</organism>
<dbReference type="RefSeq" id="XP_047783222.1">
    <property type="nucleotide sequence ID" value="XM_047918032.1"/>
</dbReference>
<evidence type="ECO:0000313" key="5">
    <source>
        <dbReference type="Proteomes" id="UP000814176"/>
    </source>
</evidence>
<reference evidence="3 4" key="1">
    <citation type="submission" date="2019-01" db="EMBL/GenBank/DDBJ databases">
        <title>Genome sequencing of the rare red list fungi Fomitopsis rosea.</title>
        <authorList>
            <person name="Buettner E."/>
            <person name="Kellner H."/>
        </authorList>
    </citation>
    <scope>NUCLEOTIDE SEQUENCE [LARGE SCALE GENOMIC DNA]</scope>
    <source>
        <strain evidence="3 4">DSM 105464</strain>
    </source>
</reference>
<feature type="compositionally biased region" description="Low complexity" evidence="1">
    <location>
        <begin position="32"/>
        <end position="42"/>
    </location>
</feature>
<gene>
    <name evidence="2" type="ORF">C8Q71DRAFT_354325</name>
    <name evidence="3" type="ORF">EVJ58_g680</name>
</gene>
<dbReference type="AlphaFoldDB" id="A0A4Y9Z371"/>
<name>A0A4Y9Z371_9APHY</name>
<keyword evidence="5" id="KW-1185">Reference proteome</keyword>
<feature type="region of interest" description="Disordered" evidence="1">
    <location>
        <begin position="1"/>
        <end position="111"/>
    </location>
</feature>
<reference evidence="2 5" key="2">
    <citation type="journal article" date="2021" name="Environ. Microbiol.">
        <title>Gene family expansions and transcriptome signatures uncover fungal adaptations to wood decay.</title>
        <authorList>
            <person name="Hage H."/>
            <person name="Miyauchi S."/>
            <person name="Viragh M."/>
            <person name="Drula E."/>
            <person name="Min B."/>
            <person name="Chaduli D."/>
            <person name="Navarro D."/>
            <person name="Favel A."/>
            <person name="Norest M."/>
            <person name="Lesage-Meessen L."/>
            <person name="Balint B."/>
            <person name="Merenyi Z."/>
            <person name="de Eugenio L."/>
            <person name="Morin E."/>
            <person name="Martinez A.T."/>
            <person name="Baldrian P."/>
            <person name="Stursova M."/>
            <person name="Martinez M.J."/>
            <person name="Novotny C."/>
            <person name="Magnuson J.K."/>
            <person name="Spatafora J.W."/>
            <person name="Maurice S."/>
            <person name="Pangilinan J."/>
            <person name="Andreopoulos W."/>
            <person name="LaButti K."/>
            <person name="Hundley H."/>
            <person name="Na H."/>
            <person name="Kuo A."/>
            <person name="Barry K."/>
            <person name="Lipzen A."/>
            <person name="Henrissat B."/>
            <person name="Riley R."/>
            <person name="Ahrendt S."/>
            <person name="Nagy L.G."/>
            <person name="Grigoriev I.V."/>
            <person name="Martin F."/>
            <person name="Rosso M.N."/>
        </authorList>
    </citation>
    <scope>NUCLEOTIDE SEQUENCE [LARGE SCALE GENOMIC DNA]</scope>
    <source>
        <strain evidence="2 5">CIRM-BRFM 1785</strain>
    </source>
</reference>
<sequence length="138" mass="15046">MRDDMMDPGSSSESEGSPPPADRISTMERTISAASSSKSFLSQLGGETWGGHFGERSSKRRGGLGFGGGSRDTKSRRREDSFGSMGLGRRTGPSLAWDQREQGTIPRQKDELVDTTLVDNLRAQFGDPFDDRDLQSSK</sequence>